<organism evidence="1 2">
    <name type="scientific">Candidula unifasciata</name>
    <dbReference type="NCBI Taxonomy" id="100452"/>
    <lineage>
        <taxon>Eukaryota</taxon>
        <taxon>Metazoa</taxon>
        <taxon>Spiralia</taxon>
        <taxon>Lophotrochozoa</taxon>
        <taxon>Mollusca</taxon>
        <taxon>Gastropoda</taxon>
        <taxon>Heterobranchia</taxon>
        <taxon>Euthyneura</taxon>
        <taxon>Panpulmonata</taxon>
        <taxon>Eupulmonata</taxon>
        <taxon>Stylommatophora</taxon>
        <taxon>Helicina</taxon>
        <taxon>Helicoidea</taxon>
        <taxon>Geomitridae</taxon>
        <taxon>Candidula</taxon>
    </lineage>
</organism>
<evidence type="ECO:0000313" key="2">
    <source>
        <dbReference type="Proteomes" id="UP000678393"/>
    </source>
</evidence>
<gene>
    <name evidence="1" type="ORF">CUNI_LOCUS13948</name>
</gene>
<dbReference type="EMBL" id="CAJHNH020003045">
    <property type="protein sequence ID" value="CAG5128390.1"/>
    <property type="molecule type" value="Genomic_DNA"/>
</dbReference>
<dbReference type="PANTHER" id="PTHR18901:SF38">
    <property type="entry name" value="PSEUDOURIDINE-5'-PHOSPHATASE"/>
    <property type="match status" value="1"/>
</dbReference>
<dbReference type="OrthoDB" id="40579at2759"/>
<dbReference type="AlphaFoldDB" id="A0A8S3ZL58"/>
<dbReference type="Gene3D" id="3.40.50.1000">
    <property type="entry name" value="HAD superfamily/HAD-like"/>
    <property type="match status" value="1"/>
</dbReference>
<dbReference type="InterPro" id="IPR006439">
    <property type="entry name" value="HAD-SF_hydro_IA"/>
</dbReference>
<feature type="non-terminal residue" evidence="1">
    <location>
        <position position="169"/>
    </location>
</feature>
<evidence type="ECO:0000313" key="1">
    <source>
        <dbReference type="EMBL" id="CAG5128390.1"/>
    </source>
</evidence>
<accession>A0A8S3ZL58</accession>
<dbReference type="NCBIfam" id="TIGR01509">
    <property type="entry name" value="HAD-SF-IA-v3"/>
    <property type="match status" value="1"/>
</dbReference>
<dbReference type="InterPro" id="IPR023214">
    <property type="entry name" value="HAD_sf"/>
</dbReference>
<keyword evidence="2" id="KW-1185">Reference proteome</keyword>
<name>A0A8S3ZL58_9EUPU</name>
<dbReference type="InterPro" id="IPR036412">
    <property type="entry name" value="HAD-like_sf"/>
</dbReference>
<protein>
    <submittedName>
        <fullName evidence="1">Uncharacterized protein</fullName>
    </submittedName>
</protein>
<dbReference type="Pfam" id="PF00702">
    <property type="entry name" value="Hydrolase"/>
    <property type="match status" value="1"/>
</dbReference>
<dbReference type="SUPFAM" id="SSF56784">
    <property type="entry name" value="HAD-like"/>
    <property type="match status" value="1"/>
</dbReference>
<dbReference type="FunFam" id="3.40.50.1000:FF:000055">
    <property type="entry name" value="Haloacid dehalogenase-like hydrolase family protein"/>
    <property type="match status" value="1"/>
</dbReference>
<dbReference type="GO" id="GO:0016791">
    <property type="term" value="F:phosphatase activity"/>
    <property type="evidence" value="ECO:0007669"/>
    <property type="project" value="TreeGrafter"/>
</dbReference>
<comment type="caution">
    <text evidence="1">The sequence shown here is derived from an EMBL/GenBank/DDBJ whole genome shotgun (WGS) entry which is preliminary data.</text>
</comment>
<proteinExistence type="predicted"/>
<sequence length="169" mass="18954">HFSLPMTVDEYSAKLRAKLEEKLPSTPLLPGAEKLIRYFHSINIPIAVATGSDKWGYSRKISRHKELFDLFHHYVLAGDDPDVRHGKPAPDCFLVCAQRFGDNPRAEEIVVFEDAANGAEAGLAAGMRVVWVPDPRADQSVLQGRVDVILETLEHFRPEDFGLPPYSHH</sequence>
<dbReference type="Proteomes" id="UP000678393">
    <property type="component" value="Unassembled WGS sequence"/>
</dbReference>
<reference evidence="1" key="1">
    <citation type="submission" date="2021-04" db="EMBL/GenBank/DDBJ databases">
        <authorList>
            <consortium name="Molecular Ecology Group"/>
        </authorList>
    </citation>
    <scope>NUCLEOTIDE SEQUENCE</scope>
</reference>
<dbReference type="PANTHER" id="PTHR18901">
    <property type="entry name" value="2-DEOXYGLUCOSE-6-PHOSPHATE PHOSPHATASE 2"/>
    <property type="match status" value="1"/>
</dbReference>